<reference evidence="1" key="1">
    <citation type="submission" date="2021-03" db="EMBL/GenBank/DDBJ databases">
        <title>Evolutionary priming and transition to the ectomycorrhizal habit in an iconic lineage of mushroom-forming fungi: is preadaptation a requirement?</title>
        <authorList>
            <consortium name="DOE Joint Genome Institute"/>
            <person name="Looney B.P."/>
            <person name="Miyauchi S."/>
            <person name="Morin E."/>
            <person name="Drula E."/>
            <person name="Courty P.E."/>
            <person name="Chicoki N."/>
            <person name="Fauchery L."/>
            <person name="Kohler A."/>
            <person name="Kuo A."/>
            <person name="LaButti K."/>
            <person name="Pangilinan J."/>
            <person name="Lipzen A."/>
            <person name="Riley R."/>
            <person name="Andreopoulos W."/>
            <person name="He G."/>
            <person name="Johnson J."/>
            <person name="Barry K.W."/>
            <person name="Grigoriev I.V."/>
            <person name="Nagy L."/>
            <person name="Hibbett D."/>
            <person name="Henrissat B."/>
            <person name="Matheny P.B."/>
            <person name="Labbe J."/>
            <person name="Martin A.F."/>
        </authorList>
    </citation>
    <scope>NUCLEOTIDE SEQUENCE</scope>
    <source>
        <strain evidence="1">BPL698</strain>
    </source>
</reference>
<keyword evidence="2" id="KW-1185">Reference proteome</keyword>
<dbReference type="EMBL" id="JAGFNK010000121">
    <property type="protein sequence ID" value="KAI9507530.1"/>
    <property type="molecule type" value="Genomic_DNA"/>
</dbReference>
<proteinExistence type="predicted"/>
<accession>A0ACC0U745</accession>
<name>A0ACC0U745_9AGAM</name>
<evidence type="ECO:0000313" key="1">
    <source>
        <dbReference type="EMBL" id="KAI9507530.1"/>
    </source>
</evidence>
<sequence length="768" mass="87497">MPDRKGQKKASGDPNDWTVKEVVNWLEGRGFELEVCDTFTDQKITGSVLLSLDAGLLKSEIGIVPYGTRVSIENAIKTLLSDDLLSDSDLDALHAKLQTINPDADWYSNPQNITILPFPFLTDRLRLPSERFRLLPECVFQYMGREAFAHVWAAVGRMRTEIGRNRIYIQGTIGYGKSHILAALACLLGRGGNRVVYLPDCREMLRGPLIYLKSALLCAFADPSSSHHRTTIRACRSNSDLLAFCRANVNPDPLYFVVDQMNAFHKEESNEDEIAHDKKQEFSNLLQEMSAEHYSITCASANRRTMMHMQRKQTGDLKLSMMGGMSKVRRPLIAFPYFTCYSRRFPQEEMKYWWLHHKTKVPIFEDEADRYKVEYLTGRIPLLLRPFLTSHGKVFSAVEQTIWQDKDLVAVGENIQEFADRMRELKTGINYEMFYLSTIFASLTRSTMRTGDNWFDHRYFYCDEETRICHCTCGLAREAGAILLRQANPDRFFDAIWLNSLDFSEGHPVMVGFIVEQTCLSAISSLGFKHRGIQWDPVESTIFKGDLLQALPRQTSTSKFFVPADPNYKNIDALYLKVDTTAKTVFVAPIQITVNPKYKDSEALFYSEWGRWETFFVGYTLSSTFVWILEHAHSRRVIEQQSKALRSGSPAIMPEHGQIFVTVSELYAPLGRQLARLRRTSGRKRLRPVPSIVPDDEISEKERPPRRKKIEGDVTSTDAPGPSTPHRPAKTQGKVKLTSPPVLDEPLHITAAADDGSPKPRRPSRTKK</sequence>
<protein>
    <submittedName>
        <fullName evidence="1">Uncharacterized protein</fullName>
    </submittedName>
</protein>
<evidence type="ECO:0000313" key="2">
    <source>
        <dbReference type="Proteomes" id="UP001207468"/>
    </source>
</evidence>
<dbReference type="Proteomes" id="UP001207468">
    <property type="component" value="Unassembled WGS sequence"/>
</dbReference>
<comment type="caution">
    <text evidence="1">The sequence shown here is derived from an EMBL/GenBank/DDBJ whole genome shotgun (WGS) entry which is preliminary data.</text>
</comment>
<gene>
    <name evidence="1" type="ORF">F5148DRAFT_1204061</name>
</gene>
<organism evidence="1 2">
    <name type="scientific">Russula earlei</name>
    <dbReference type="NCBI Taxonomy" id="71964"/>
    <lineage>
        <taxon>Eukaryota</taxon>
        <taxon>Fungi</taxon>
        <taxon>Dikarya</taxon>
        <taxon>Basidiomycota</taxon>
        <taxon>Agaricomycotina</taxon>
        <taxon>Agaricomycetes</taxon>
        <taxon>Russulales</taxon>
        <taxon>Russulaceae</taxon>
        <taxon>Russula</taxon>
    </lineage>
</organism>